<name>A0ACB9AZU0_ARCLA</name>
<protein>
    <submittedName>
        <fullName evidence="1">Uncharacterized protein</fullName>
    </submittedName>
</protein>
<evidence type="ECO:0000313" key="2">
    <source>
        <dbReference type="Proteomes" id="UP001055879"/>
    </source>
</evidence>
<organism evidence="1 2">
    <name type="scientific">Arctium lappa</name>
    <name type="common">Greater burdock</name>
    <name type="synonym">Lappa major</name>
    <dbReference type="NCBI Taxonomy" id="4217"/>
    <lineage>
        <taxon>Eukaryota</taxon>
        <taxon>Viridiplantae</taxon>
        <taxon>Streptophyta</taxon>
        <taxon>Embryophyta</taxon>
        <taxon>Tracheophyta</taxon>
        <taxon>Spermatophyta</taxon>
        <taxon>Magnoliopsida</taxon>
        <taxon>eudicotyledons</taxon>
        <taxon>Gunneridae</taxon>
        <taxon>Pentapetalae</taxon>
        <taxon>asterids</taxon>
        <taxon>campanulids</taxon>
        <taxon>Asterales</taxon>
        <taxon>Asteraceae</taxon>
        <taxon>Carduoideae</taxon>
        <taxon>Cardueae</taxon>
        <taxon>Arctiinae</taxon>
        <taxon>Arctium</taxon>
    </lineage>
</organism>
<keyword evidence="2" id="KW-1185">Reference proteome</keyword>
<sequence length="320" mass="35532">MSSNKELSYEIPDVIRVNKDGIVERLMVYPYVPPSLQDPISGGISSKDILISPHLSARLYLPKSTPTKPHKLPIFVYIHGGGFVIGSAFAQLEHNYLNTIVSHTNALVISVEYRLAPEHLLPTAYQDCWTALQWVASHATSHGRTTLLNQESWLVELGDFERLYIGGDSAGANIVHNLALQAGRESLNGDVKILGGFLGCPYFWSSLYGVEGLPYGCWMMAHPQAEGGIDNPMINPFVGGGDGRRLIAAEYGVRKLLVVATEKDELREINIKYFEGVKESEWDGEVEFMEIEGENHCFYVLDSTTEKAKLVMERLASFIV</sequence>
<reference evidence="1 2" key="2">
    <citation type="journal article" date="2022" name="Mol. Ecol. Resour.">
        <title>The genomes of chicory, endive, great burdock and yacon provide insights into Asteraceae paleo-polyploidization history and plant inulin production.</title>
        <authorList>
            <person name="Fan W."/>
            <person name="Wang S."/>
            <person name="Wang H."/>
            <person name="Wang A."/>
            <person name="Jiang F."/>
            <person name="Liu H."/>
            <person name="Zhao H."/>
            <person name="Xu D."/>
            <person name="Zhang Y."/>
        </authorList>
    </citation>
    <scope>NUCLEOTIDE SEQUENCE [LARGE SCALE GENOMIC DNA]</scope>
    <source>
        <strain evidence="2">cv. Niubang</strain>
    </source>
</reference>
<comment type="caution">
    <text evidence="1">The sequence shown here is derived from an EMBL/GenBank/DDBJ whole genome shotgun (WGS) entry which is preliminary data.</text>
</comment>
<accession>A0ACB9AZU0</accession>
<evidence type="ECO:0000313" key="1">
    <source>
        <dbReference type="EMBL" id="KAI3715461.1"/>
    </source>
</evidence>
<dbReference type="EMBL" id="CM042053">
    <property type="protein sequence ID" value="KAI3715461.1"/>
    <property type="molecule type" value="Genomic_DNA"/>
</dbReference>
<proteinExistence type="predicted"/>
<dbReference type="Proteomes" id="UP001055879">
    <property type="component" value="Linkage Group LG07"/>
</dbReference>
<gene>
    <name evidence="1" type="ORF">L6452_22444</name>
</gene>
<reference evidence="2" key="1">
    <citation type="journal article" date="2022" name="Mol. Ecol. Resour.">
        <title>The genomes of chicory, endive, great burdock and yacon provide insights into Asteraceae palaeo-polyploidization history and plant inulin production.</title>
        <authorList>
            <person name="Fan W."/>
            <person name="Wang S."/>
            <person name="Wang H."/>
            <person name="Wang A."/>
            <person name="Jiang F."/>
            <person name="Liu H."/>
            <person name="Zhao H."/>
            <person name="Xu D."/>
            <person name="Zhang Y."/>
        </authorList>
    </citation>
    <scope>NUCLEOTIDE SEQUENCE [LARGE SCALE GENOMIC DNA]</scope>
    <source>
        <strain evidence="2">cv. Niubang</strain>
    </source>
</reference>